<evidence type="ECO:0000256" key="1">
    <source>
        <dbReference type="SAM" id="Coils"/>
    </source>
</evidence>
<name>A0A915EIZ2_9BILA</name>
<sequence length="156" mass="17501">MPPTTNTQQILKIFPGLAAPLHHQNAEVNPPNFVNPLPTQSAVGPSEINFQGNPNFPYSQDQTPNTAVHQQETEYSNSVNFVPSAKVDLSSAKNQIIDLKTENANYSNKEHNIEDELPSVPTHKVTNKRMMQQILMDHLLLDGKSQRRWFRSNTSG</sequence>
<protein>
    <submittedName>
        <fullName evidence="4">Uncharacterized protein</fullName>
    </submittedName>
</protein>
<feature type="coiled-coil region" evidence="1">
    <location>
        <begin position="89"/>
        <end position="116"/>
    </location>
</feature>
<keyword evidence="1" id="KW-0175">Coiled coil</keyword>
<reference evidence="4" key="1">
    <citation type="submission" date="2022-11" db="UniProtKB">
        <authorList>
            <consortium name="WormBaseParasite"/>
        </authorList>
    </citation>
    <scope>IDENTIFICATION</scope>
</reference>
<keyword evidence="3" id="KW-1185">Reference proteome</keyword>
<feature type="region of interest" description="Disordered" evidence="2">
    <location>
        <begin position="24"/>
        <end position="67"/>
    </location>
</feature>
<evidence type="ECO:0000313" key="4">
    <source>
        <dbReference type="WBParaSite" id="jg6394"/>
    </source>
</evidence>
<evidence type="ECO:0000313" key="3">
    <source>
        <dbReference type="Proteomes" id="UP000887574"/>
    </source>
</evidence>
<accession>A0A915EIZ2</accession>
<proteinExistence type="predicted"/>
<evidence type="ECO:0000256" key="2">
    <source>
        <dbReference type="SAM" id="MobiDB-lite"/>
    </source>
</evidence>
<dbReference type="WBParaSite" id="jg6394">
    <property type="protein sequence ID" value="jg6394"/>
    <property type="gene ID" value="jg6394"/>
</dbReference>
<dbReference type="Proteomes" id="UP000887574">
    <property type="component" value="Unplaced"/>
</dbReference>
<dbReference type="AlphaFoldDB" id="A0A915EIZ2"/>
<feature type="compositionally biased region" description="Polar residues" evidence="2">
    <location>
        <begin position="37"/>
        <end position="67"/>
    </location>
</feature>
<organism evidence="3 4">
    <name type="scientific">Ditylenchus dipsaci</name>
    <dbReference type="NCBI Taxonomy" id="166011"/>
    <lineage>
        <taxon>Eukaryota</taxon>
        <taxon>Metazoa</taxon>
        <taxon>Ecdysozoa</taxon>
        <taxon>Nematoda</taxon>
        <taxon>Chromadorea</taxon>
        <taxon>Rhabditida</taxon>
        <taxon>Tylenchina</taxon>
        <taxon>Tylenchomorpha</taxon>
        <taxon>Sphaerularioidea</taxon>
        <taxon>Anguinidae</taxon>
        <taxon>Anguininae</taxon>
        <taxon>Ditylenchus</taxon>
    </lineage>
</organism>